<feature type="compositionally biased region" description="Basic and acidic residues" evidence="1">
    <location>
        <begin position="38"/>
        <end position="47"/>
    </location>
</feature>
<reference evidence="2 3" key="1">
    <citation type="submission" date="2013-07" db="EMBL/GenBank/DDBJ databases">
        <authorList>
            <person name="Stoco P.H."/>
            <person name="Wagner G."/>
            <person name="Gerber A."/>
            <person name="Zaha A."/>
            <person name="Thompson C."/>
            <person name="Bartholomeu D.C."/>
            <person name="Luckemeyer D.D."/>
            <person name="Bahia D."/>
            <person name="Loreto E."/>
            <person name="Prestes E.B."/>
            <person name="Lima F.M."/>
            <person name="Rodrigues-Luiz G."/>
            <person name="Vallejo G.A."/>
            <person name="Filho J.F."/>
            <person name="Monteiro K.M."/>
            <person name="Tyler K.M."/>
            <person name="de Almeida L.G."/>
            <person name="Ortiz M.F."/>
            <person name="Siervo M.A."/>
            <person name="de Moraes M.H."/>
            <person name="Cunha O.L."/>
            <person name="Mendonca-Neto R."/>
            <person name="Silva R."/>
            <person name="Teixeira S.M."/>
            <person name="Murta S.M."/>
            <person name="Sincero T.C."/>
            <person name="Mendes T.A."/>
            <person name="Urmenyi T.P."/>
            <person name="Silva V.G."/>
            <person name="da Rocha W.D."/>
            <person name="Andersson B."/>
            <person name="Romanha A.J."/>
            <person name="Steindel M."/>
            <person name="de Vasconcelos A.T."/>
            <person name="Grisard E.C."/>
        </authorList>
    </citation>
    <scope>NUCLEOTIDE SEQUENCE [LARGE SCALE GENOMIC DNA]</scope>
    <source>
        <strain evidence="2 3">SC58</strain>
    </source>
</reference>
<dbReference type="OrthoDB" id="253015at2759"/>
<feature type="region of interest" description="Disordered" evidence="1">
    <location>
        <begin position="26"/>
        <end position="51"/>
    </location>
</feature>
<accession>A0A061JAM9</accession>
<dbReference type="Proteomes" id="UP000031737">
    <property type="component" value="Unassembled WGS sequence"/>
</dbReference>
<comment type="caution">
    <text evidence="2">The sequence shown here is derived from an EMBL/GenBank/DDBJ whole genome shotgun (WGS) entry which is preliminary data.</text>
</comment>
<evidence type="ECO:0000313" key="2">
    <source>
        <dbReference type="EMBL" id="ESL11131.1"/>
    </source>
</evidence>
<feature type="region of interest" description="Disordered" evidence="1">
    <location>
        <begin position="274"/>
        <end position="295"/>
    </location>
</feature>
<dbReference type="EMBL" id="AUPL01001128">
    <property type="protein sequence ID" value="ESL11131.1"/>
    <property type="molecule type" value="Genomic_DNA"/>
</dbReference>
<sequence>MSAGDRADETYVKPLPVWLRDVMPSDSSAELPVAEGSASRERSEEAPKNVAGGATSEAFALILAELRKQSVYMNEMRELLAKKEAYQTCFDMLTMVGVVVDAVCEGAMTHVRSTVEYTDLLSTVTLSFVSGEVSIVLEETENDVNFSGVSITSSCILGCHLAVGARGCCIIVNIDPEKITDVTQLTLIARSEEATRELYQALMTMRGGDASNSSLHLPTLLSPRKTRLTPASTPVLDRDLLSQPSAASQEVCVNSQSHLHVAYTPTMRCWKKPAVPQAETQRRASLSVQNQSHGE</sequence>
<name>A0A061JAM9_TRYRA</name>
<evidence type="ECO:0000256" key="1">
    <source>
        <dbReference type="SAM" id="MobiDB-lite"/>
    </source>
</evidence>
<organism evidence="2 3">
    <name type="scientific">Trypanosoma rangeli SC58</name>
    <dbReference type="NCBI Taxonomy" id="429131"/>
    <lineage>
        <taxon>Eukaryota</taxon>
        <taxon>Discoba</taxon>
        <taxon>Euglenozoa</taxon>
        <taxon>Kinetoplastea</taxon>
        <taxon>Metakinetoplastina</taxon>
        <taxon>Trypanosomatida</taxon>
        <taxon>Trypanosomatidae</taxon>
        <taxon>Trypanosoma</taxon>
        <taxon>Herpetosoma</taxon>
    </lineage>
</organism>
<keyword evidence="3" id="KW-1185">Reference proteome</keyword>
<gene>
    <name evidence="2" type="ORF">TRSC58_01128</name>
</gene>
<dbReference type="AlphaFoldDB" id="A0A061JAM9"/>
<feature type="compositionally biased region" description="Polar residues" evidence="1">
    <location>
        <begin position="283"/>
        <end position="295"/>
    </location>
</feature>
<dbReference type="VEuPathDB" id="TriTrypDB:TRSC58_01128"/>
<protein>
    <submittedName>
        <fullName evidence="2">Uncharacterized protein</fullName>
    </submittedName>
</protein>
<proteinExistence type="predicted"/>
<evidence type="ECO:0000313" key="3">
    <source>
        <dbReference type="Proteomes" id="UP000031737"/>
    </source>
</evidence>